<reference evidence="2" key="1">
    <citation type="journal article" date="2015" name="Nat. Genet.">
        <title>The genome and transcriptome of the zoonotic hookworm Ancylostoma ceylanicum identify infection-specific gene families.</title>
        <authorList>
            <person name="Schwarz E.M."/>
            <person name="Hu Y."/>
            <person name="Antoshechkin I."/>
            <person name="Miller M.M."/>
            <person name="Sternberg P.W."/>
            <person name="Aroian R.V."/>
        </authorList>
    </citation>
    <scope>NUCLEOTIDE SEQUENCE</scope>
    <source>
        <strain evidence="2">HY135</strain>
    </source>
</reference>
<dbReference type="EMBL" id="JARK01000724">
    <property type="protein sequence ID" value="EYC35185.1"/>
    <property type="molecule type" value="Genomic_DNA"/>
</dbReference>
<protein>
    <submittedName>
        <fullName evidence="1">Uncharacterized protein</fullName>
    </submittedName>
</protein>
<dbReference type="Proteomes" id="UP000024635">
    <property type="component" value="Unassembled WGS sequence"/>
</dbReference>
<proteinExistence type="predicted"/>
<comment type="caution">
    <text evidence="1">The sequence shown here is derived from an EMBL/GenBank/DDBJ whole genome shotgun (WGS) entry which is preliminary data.</text>
</comment>
<organism evidence="1 2">
    <name type="scientific">Ancylostoma ceylanicum</name>
    <dbReference type="NCBI Taxonomy" id="53326"/>
    <lineage>
        <taxon>Eukaryota</taxon>
        <taxon>Metazoa</taxon>
        <taxon>Ecdysozoa</taxon>
        <taxon>Nematoda</taxon>
        <taxon>Chromadorea</taxon>
        <taxon>Rhabditida</taxon>
        <taxon>Rhabditina</taxon>
        <taxon>Rhabditomorpha</taxon>
        <taxon>Strongyloidea</taxon>
        <taxon>Ancylostomatidae</taxon>
        <taxon>Ancylostomatinae</taxon>
        <taxon>Ancylostoma</taxon>
    </lineage>
</organism>
<keyword evidence="2" id="KW-1185">Reference proteome</keyword>
<gene>
    <name evidence="1" type="primary">Acey_s1124.g3640</name>
    <name evidence="1" type="ORF">Y032_1124g3640</name>
</gene>
<evidence type="ECO:0000313" key="1">
    <source>
        <dbReference type="EMBL" id="EYC35185.1"/>
    </source>
</evidence>
<evidence type="ECO:0000313" key="2">
    <source>
        <dbReference type="Proteomes" id="UP000024635"/>
    </source>
</evidence>
<sequence length="137" mass="15698">MPESTVPPICIPLATSMKYFESAHKTQEQAERVTRLESIAANTHLVTTQVHQLITMLDPTIPMVKKLAESASLEEEFKIKRRALIAFMRCNIYSGQKMVPDRVIDVLKTLNPADVQCSSETMTDEERRSYFKQQMKH</sequence>
<accession>A0A016W6B9</accession>
<dbReference type="AlphaFoldDB" id="A0A016W6B9"/>
<name>A0A016W6B9_9BILA</name>